<comment type="caution">
    <text evidence="3">The sequence shown here is derived from an EMBL/GenBank/DDBJ whole genome shotgun (WGS) entry which is preliminary data.</text>
</comment>
<dbReference type="EMBL" id="JAAMPI010000904">
    <property type="protein sequence ID" value="KAF4627824.1"/>
    <property type="molecule type" value="Genomic_DNA"/>
</dbReference>
<dbReference type="AlphaFoldDB" id="A0A8H4W1R2"/>
<feature type="signal peptide" evidence="2">
    <location>
        <begin position="1"/>
        <end position="18"/>
    </location>
</feature>
<evidence type="ECO:0000256" key="1">
    <source>
        <dbReference type="SAM" id="MobiDB-lite"/>
    </source>
</evidence>
<evidence type="ECO:0000313" key="4">
    <source>
        <dbReference type="Proteomes" id="UP000566819"/>
    </source>
</evidence>
<sequence>MSALELLLVNRVLVQTAAVEEKLPDLAAFRHNWIYEVADGPAGAKSQIRILRKKTSPVSQLELWEKDPLEWFLVQLKGNPDLQTHYDHAMLFSFLEYHMANSHRKEKARLDENFYRKLSDLSAWHEMLVAVRLHRPQNIARHINEVQNSEHRRCWKTFALNHPFGLEEATAHKENIALGTALHKGFYDAYSKLPTGKKSTEWLAGTQAIRESIERFWAGFRYCSKATLKQLNLSDQDITDLLEVISANLTPEYILAIETEEKEHLAAIEAAKAPSVSIQTEWGSNTPDAPSQSTRNRNRKRKNKSQPVAESDPTEEVSAKISEIDITAAPDPTINPPSPSLTIRLPVSKRAYDAITLLFPQSPEESAKGLDWNSFVHAMADMNFVARNAGGSAVRFQKNGSVTMEKDGGGKIVLHRPHPENRVDPVILHSWGKRMKKWFGWERELFVLEQ</sequence>
<protein>
    <submittedName>
        <fullName evidence="3">Uncharacterized protein</fullName>
    </submittedName>
</protein>
<dbReference type="PANTHER" id="PTHR40788">
    <property type="entry name" value="CLR5 DOMAIN-CONTAINING PROTEIN-RELATED"/>
    <property type="match status" value="1"/>
</dbReference>
<organism evidence="3 4">
    <name type="scientific">Cudoniella acicularis</name>
    <dbReference type="NCBI Taxonomy" id="354080"/>
    <lineage>
        <taxon>Eukaryota</taxon>
        <taxon>Fungi</taxon>
        <taxon>Dikarya</taxon>
        <taxon>Ascomycota</taxon>
        <taxon>Pezizomycotina</taxon>
        <taxon>Leotiomycetes</taxon>
        <taxon>Helotiales</taxon>
        <taxon>Tricladiaceae</taxon>
        <taxon>Cudoniella</taxon>
    </lineage>
</organism>
<gene>
    <name evidence="3" type="ORF">G7Y89_g10331</name>
</gene>
<keyword evidence="2" id="KW-0732">Signal</keyword>
<feature type="region of interest" description="Disordered" evidence="1">
    <location>
        <begin position="276"/>
        <end position="318"/>
    </location>
</feature>
<proteinExistence type="predicted"/>
<feature type="compositionally biased region" description="Polar residues" evidence="1">
    <location>
        <begin position="276"/>
        <end position="294"/>
    </location>
</feature>
<dbReference type="PANTHER" id="PTHR40788:SF1">
    <property type="entry name" value="IPA PROTEIN"/>
    <property type="match status" value="1"/>
</dbReference>
<dbReference type="OrthoDB" id="2922289at2759"/>
<accession>A0A8H4W1R2</accession>
<keyword evidence="4" id="KW-1185">Reference proteome</keyword>
<evidence type="ECO:0000256" key="2">
    <source>
        <dbReference type="SAM" id="SignalP"/>
    </source>
</evidence>
<reference evidence="3 4" key="1">
    <citation type="submission" date="2020-03" db="EMBL/GenBank/DDBJ databases">
        <title>Draft Genome Sequence of Cudoniella acicularis.</title>
        <authorList>
            <person name="Buettner E."/>
            <person name="Kellner H."/>
        </authorList>
    </citation>
    <scope>NUCLEOTIDE SEQUENCE [LARGE SCALE GENOMIC DNA]</scope>
    <source>
        <strain evidence="3 4">DSM 108380</strain>
    </source>
</reference>
<feature type="chain" id="PRO_5034124919" evidence="2">
    <location>
        <begin position="19"/>
        <end position="450"/>
    </location>
</feature>
<evidence type="ECO:0000313" key="3">
    <source>
        <dbReference type="EMBL" id="KAF4627824.1"/>
    </source>
</evidence>
<dbReference type="Proteomes" id="UP000566819">
    <property type="component" value="Unassembled WGS sequence"/>
</dbReference>
<name>A0A8H4W1R2_9HELO</name>